<gene>
    <name evidence="2" type="ORF">CfE428DRAFT_0971</name>
</gene>
<dbReference type="InParanoid" id="B4CWD4"/>
<dbReference type="Proteomes" id="UP000005824">
    <property type="component" value="Unassembled WGS sequence"/>
</dbReference>
<reference evidence="2 3" key="1">
    <citation type="journal article" date="2011" name="J. Bacteriol.">
        <title>Genome sequence of Chthoniobacter flavus Ellin428, an aerobic heterotrophic soil bacterium.</title>
        <authorList>
            <person name="Kant R."/>
            <person name="van Passel M.W."/>
            <person name="Palva A."/>
            <person name="Lucas S."/>
            <person name="Lapidus A."/>
            <person name="Glavina Del Rio T."/>
            <person name="Dalin E."/>
            <person name="Tice H."/>
            <person name="Bruce D."/>
            <person name="Goodwin L."/>
            <person name="Pitluck S."/>
            <person name="Larimer F.W."/>
            <person name="Land M.L."/>
            <person name="Hauser L."/>
            <person name="Sangwan P."/>
            <person name="de Vos W.M."/>
            <person name="Janssen P.H."/>
            <person name="Smidt H."/>
        </authorList>
    </citation>
    <scope>NUCLEOTIDE SEQUENCE [LARGE SCALE GENOMIC DNA]</scope>
    <source>
        <strain evidence="2 3">Ellin428</strain>
    </source>
</reference>
<organism evidence="2 3">
    <name type="scientific">Chthoniobacter flavus Ellin428</name>
    <dbReference type="NCBI Taxonomy" id="497964"/>
    <lineage>
        <taxon>Bacteria</taxon>
        <taxon>Pseudomonadati</taxon>
        <taxon>Verrucomicrobiota</taxon>
        <taxon>Spartobacteria</taxon>
        <taxon>Chthoniobacterales</taxon>
        <taxon>Chthoniobacteraceae</taxon>
        <taxon>Chthoniobacter</taxon>
    </lineage>
</organism>
<keyword evidence="3" id="KW-1185">Reference proteome</keyword>
<proteinExistence type="predicted"/>
<evidence type="ECO:0000313" key="3">
    <source>
        <dbReference type="Proteomes" id="UP000005824"/>
    </source>
</evidence>
<comment type="caution">
    <text evidence="2">The sequence shown here is derived from an EMBL/GenBank/DDBJ whole genome shotgun (WGS) entry which is preliminary data.</text>
</comment>
<evidence type="ECO:0000313" key="2">
    <source>
        <dbReference type="EMBL" id="EDY21726.1"/>
    </source>
</evidence>
<keyword evidence="1" id="KW-0732">Signal</keyword>
<feature type="signal peptide" evidence="1">
    <location>
        <begin position="1"/>
        <end position="19"/>
    </location>
</feature>
<dbReference type="AlphaFoldDB" id="B4CWD4"/>
<accession>B4CWD4</accession>
<sequence length="156" mass="16886" precursor="true">MKKLLLTGALLALAFPAFAQNPTASGDQRKAVTDSEVKVPANTPDGYPLGALRRGDVISLQYVSGLWKAHGHVASDNPDVVQEERGHQNESRLVIARRSTSGHASSVIALVPPLTARTPFKFTVPEDRDDLVLRINKNSENQGNPGAVTYHLIITR</sequence>
<dbReference type="RefSeq" id="WP_006978298.1">
    <property type="nucleotide sequence ID" value="NZ_ABVL01000002.1"/>
</dbReference>
<evidence type="ECO:0000256" key="1">
    <source>
        <dbReference type="SAM" id="SignalP"/>
    </source>
</evidence>
<dbReference type="EMBL" id="ABVL01000002">
    <property type="protein sequence ID" value="EDY21726.1"/>
    <property type="molecule type" value="Genomic_DNA"/>
</dbReference>
<feature type="chain" id="PRO_5002800233" evidence="1">
    <location>
        <begin position="20"/>
        <end position="156"/>
    </location>
</feature>
<protein>
    <submittedName>
        <fullName evidence="2">Uncharacterized protein</fullName>
    </submittedName>
</protein>
<name>B4CWD4_9BACT</name>